<dbReference type="NCBIfam" id="NF006779">
    <property type="entry name" value="PRK09293.1-3"/>
    <property type="match status" value="1"/>
</dbReference>
<proteinExistence type="inferred from homology"/>
<dbReference type="PANTHER" id="PTHR11556:SF35">
    <property type="entry name" value="SEDOHEPTULOSE-1,7-BISPHOSPHATASE, CHLOROPLASTIC"/>
    <property type="match status" value="1"/>
</dbReference>
<evidence type="ECO:0000259" key="14">
    <source>
        <dbReference type="Pfam" id="PF00316"/>
    </source>
</evidence>
<reference evidence="16" key="1">
    <citation type="submission" date="2022-09" db="EMBL/GenBank/DDBJ databases">
        <title>Aureispira anguillicida sp. nov., isolated from Leptocephalus of Japanese eel Anguilla japonica.</title>
        <authorList>
            <person name="Yuasa K."/>
            <person name="Mekata T."/>
            <person name="Ikunari K."/>
        </authorList>
    </citation>
    <scope>NUCLEOTIDE SEQUENCE</scope>
    <source>
        <strain evidence="16">EL160426</strain>
    </source>
</reference>
<evidence type="ECO:0000313" key="16">
    <source>
        <dbReference type="EMBL" id="BDS12057.1"/>
    </source>
</evidence>
<feature type="binding site" evidence="12">
    <location>
        <begin position="117"/>
        <end position="120"/>
    </location>
    <ligand>
        <name>substrate</name>
    </ligand>
</feature>
<dbReference type="Proteomes" id="UP001060919">
    <property type="component" value="Chromosome"/>
</dbReference>
<evidence type="ECO:0000256" key="3">
    <source>
        <dbReference type="ARBA" id="ARBA00010941"/>
    </source>
</evidence>
<dbReference type="GO" id="GO:0000287">
    <property type="term" value="F:magnesium ion binding"/>
    <property type="evidence" value="ECO:0007669"/>
    <property type="project" value="UniProtKB-UniRule"/>
</dbReference>
<dbReference type="RefSeq" id="WP_264793177.1">
    <property type="nucleotide sequence ID" value="NZ_AP026867.1"/>
</dbReference>
<dbReference type="Pfam" id="PF00316">
    <property type="entry name" value="FBPase"/>
    <property type="match status" value="1"/>
</dbReference>
<comment type="subunit">
    <text evidence="12">Homotetramer.</text>
</comment>
<dbReference type="InterPro" id="IPR044015">
    <property type="entry name" value="FBPase_C_dom"/>
</dbReference>
<evidence type="ECO:0000256" key="10">
    <source>
        <dbReference type="ARBA" id="ARBA00072069"/>
    </source>
</evidence>
<dbReference type="SUPFAM" id="SSF56655">
    <property type="entry name" value="Carbohydrate phosphatase"/>
    <property type="match status" value="1"/>
</dbReference>
<gene>
    <name evidence="12" type="primary">fbp</name>
    <name evidence="16" type="ORF">AsAng_0027720</name>
</gene>
<evidence type="ECO:0000259" key="15">
    <source>
        <dbReference type="Pfam" id="PF18913"/>
    </source>
</evidence>
<dbReference type="GO" id="GO:0006094">
    <property type="term" value="P:gluconeogenesis"/>
    <property type="evidence" value="ECO:0007669"/>
    <property type="project" value="UniProtKB-UniRule"/>
</dbReference>
<protein>
    <recommendedName>
        <fullName evidence="10 12">Fructose-1,6-bisphosphatase class 1</fullName>
        <shortName evidence="12">FBPase class 1</shortName>
        <ecNumber evidence="4 12">3.1.3.11</ecNumber>
    </recommendedName>
    <alternativeName>
        <fullName evidence="11 12">D-fructose-1,6-bisphosphate 1-phosphohydrolase class 1</fullName>
    </alternativeName>
</protein>
<dbReference type="InterPro" id="IPR020548">
    <property type="entry name" value="Fructose_bisphosphatase_AS"/>
</dbReference>
<evidence type="ECO:0000256" key="6">
    <source>
        <dbReference type="ARBA" id="ARBA00022723"/>
    </source>
</evidence>
<dbReference type="CDD" id="cd00354">
    <property type="entry name" value="FBPase"/>
    <property type="match status" value="1"/>
</dbReference>
<keyword evidence="5 12" id="KW-0963">Cytoplasm</keyword>
<accession>A0A916DTS7</accession>
<feature type="binding site" evidence="12">
    <location>
        <position position="114"/>
    </location>
    <ligand>
        <name>Mg(2+)</name>
        <dbReference type="ChEBI" id="CHEBI:18420"/>
        <label>1</label>
    </ligand>
</feature>
<keyword evidence="6 12" id="KW-0479">Metal-binding</keyword>
<dbReference type="GO" id="GO:0042132">
    <property type="term" value="F:fructose 1,6-bisphosphate 1-phosphatase activity"/>
    <property type="evidence" value="ECO:0007669"/>
    <property type="project" value="UniProtKB-UniRule"/>
</dbReference>
<evidence type="ECO:0000256" key="8">
    <source>
        <dbReference type="ARBA" id="ARBA00022842"/>
    </source>
</evidence>
<dbReference type="GO" id="GO:0030388">
    <property type="term" value="P:fructose 1,6-bisphosphate metabolic process"/>
    <property type="evidence" value="ECO:0007669"/>
    <property type="project" value="TreeGrafter"/>
</dbReference>
<feature type="binding site" evidence="12">
    <location>
        <position position="116"/>
    </location>
    <ligand>
        <name>Mg(2+)</name>
        <dbReference type="ChEBI" id="CHEBI:18420"/>
        <label>1</label>
    </ligand>
</feature>
<evidence type="ECO:0000256" key="9">
    <source>
        <dbReference type="ARBA" id="ARBA00023277"/>
    </source>
</evidence>
<dbReference type="HAMAP" id="MF_01855">
    <property type="entry name" value="FBPase_class1"/>
    <property type="match status" value="1"/>
</dbReference>
<dbReference type="FunFam" id="3.30.540.10:FF:000002">
    <property type="entry name" value="Fructose-1,6-bisphosphatase class 1"/>
    <property type="match status" value="1"/>
</dbReference>
<keyword evidence="9 12" id="KW-0119">Carbohydrate metabolism</keyword>
<evidence type="ECO:0000256" key="4">
    <source>
        <dbReference type="ARBA" id="ARBA00013093"/>
    </source>
</evidence>
<dbReference type="Gene3D" id="3.30.540.10">
    <property type="entry name" value="Fructose-1,6-Bisphosphatase, subunit A, domain 1"/>
    <property type="match status" value="1"/>
</dbReference>
<comment type="subcellular location">
    <subcellularLocation>
        <location evidence="12">Cytoplasm</location>
    </subcellularLocation>
</comment>
<comment type="similarity">
    <text evidence="3 12 13">Belongs to the FBPase class 1 family.</text>
</comment>
<comment type="pathway">
    <text evidence="2">Carbohydrate biosynthesis; Calvin cycle.</text>
</comment>
<feature type="binding site" evidence="12">
    <location>
        <position position="266"/>
    </location>
    <ligand>
        <name>substrate</name>
    </ligand>
</feature>
<dbReference type="PRINTS" id="PR00115">
    <property type="entry name" value="F16BPHPHTASE"/>
</dbReference>
<dbReference type="EMBL" id="AP026867">
    <property type="protein sequence ID" value="BDS12057.1"/>
    <property type="molecule type" value="Genomic_DNA"/>
</dbReference>
<evidence type="ECO:0000256" key="11">
    <source>
        <dbReference type="ARBA" id="ARBA00081210"/>
    </source>
</evidence>
<dbReference type="EC" id="3.1.3.11" evidence="4 12"/>
<dbReference type="InterPro" id="IPR000146">
    <property type="entry name" value="FBPase_class-1"/>
</dbReference>
<dbReference type="PIRSF" id="PIRSF000904">
    <property type="entry name" value="FBPtase_SBPase"/>
    <property type="match status" value="1"/>
</dbReference>
<feature type="domain" description="Fructose-1-6-bisphosphatase class 1 C-terminal" evidence="15">
    <location>
        <begin position="199"/>
        <end position="322"/>
    </location>
</feature>
<sequence>MNRIITLDEFIIQRQKDFPFATGELSGLLRDIGLASKIISREVNKAGLADIAGQAGTQENASGEVVQKLDVLADNLLISCLQNSGECCGIASEENDTYVPIEKSLNAKYVVLFDPLDGSSNIDVNVSIGTIFAIYRRISDDGACQLNDFLQDGVEQVAAGYVVYGSSTMLVYTTGKGVNGFTLDPSIGEFCLSHPNIRIPQEGKVYAVNQCAYHKFDAPIREFIDECMDKECTFRYVGSMVADVHRTLIKGGIFMYPATTTAPKGKLRLLYECNPLSFIVEQASGRSTNGTQRILELEATELHQRTPIFMGSPNMVNRVEEFILAANKVMV</sequence>
<evidence type="ECO:0000256" key="12">
    <source>
        <dbReference type="HAMAP-Rule" id="MF_01855"/>
    </source>
</evidence>
<feature type="binding site" evidence="12">
    <location>
        <position position="114"/>
    </location>
    <ligand>
        <name>Mg(2+)</name>
        <dbReference type="ChEBI" id="CHEBI:18420"/>
        <label>2</label>
    </ligand>
</feature>
<dbReference type="GO" id="GO:0006002">
    <property type="term" value="P:fructose 6-phosphate metabolic process"/>
    <property type="evidence" value="ECO:0007669"/>
    <property type="project" value="TreeGrafter"/>
</dbReference>
<evidence type="ECO:0000256" key="5">
    <source>
        <dbReference type="ARBA" id="ARBA00022490"/>
    </source>
</evidence>
<evidence type="ECO:0000256" key="2">
    <source>
        <dbReference type="ARBA" id="ARBA00005215"/>
    </source>
</evidence>
<evidence type="ECO:0000256" key="13">
    <source>
        <dbReference type="RuleBase" id="RU000508"/>
    </source>
</evidence>
<comment type="caution">
    <text evidence="12">Lacks conserved residue(s) required for the propagation of feature annotation.</text>
</comment>
<name>A0A916DTS7_9BACT</name>
<dbReference type="InterPro" id="IPR033391">
    <property type="entry name" value="FBPase_N"/>
</dbReference>
<feature type="binding site" evidence="12">
    <location>
        <position position="236"/>
    </location>
    <ligand>
        <name>substrate</name>
    </ligand>
</feature>
<keyword evidence="8 12" id="KW-0460">Magnesium</keyword>
<feature type="domain" description="Fructose-1-6-bisphosphatase class I N-terminal" evidence="14">
    <location>
        <begin position="5"/>
        <end position="195"/>
    </location>
</feature>
<keyword evidence="7 12" id="KW-0378">Hydrolase</keyword>
<evidence type="ECO:0000256" key="1">
    <source>
        <dbReference type="ARBA" id="ARBA00001273"/>
    </source>
</evidence>
<dbReference type="PROSITE" id="PS00124">
    <property type="entry name" value="FBPASE"/>
    <property type="match status" value="1"/>
</dbReference>
<feature type="binding site" evidence="12">
    <location>
        <position position="117"/>
    </location>
    <ligand>
        <name>Mg(2+)</name>
        <dbReference type="ChEBI" id="CHEBI:18420"/>
        <label>2</label>
    </ligand>
</feature>
<dbReference type="InterPro" id="IPR028343">
    <property type="entry name" value="FBPtase"/>
</dbReference>
<dbReference type="PIRSF" id="PIRSF500210">
    <property type="entry name" value="FBPtase"/>
    <property type="match status" value="1"/>
</dbReference>
<dbReference type="FunFam" id="3.40.190.80:FF:000001">
    <property type="entry name" value="Fructose-1,6-bisphosphatase class 1"/>
    <property type="match status" value="1"/>
</dbReference>
<dbReference type="NCBIfam" id="NF006778">
    <property type="entry name" value="PRK09293.1-1"/>
    <property type="match status" value="1"/>
</dbReference>
<keyword evidence="17" id="KW-1185">Reference proteome</keyword>
<organism evidence="16 17">
    <name type="scientific">Aureispira anguillae</name>
    <dbReference type="NCBI Taxonomy" id="2864201"/>
    <lineage>
        <taxon>Bacteria</taxon>
        <taxon>Pseudomonadati</taxon>
        <taxon>Bacteroidota</taxon>
        <taxon>Saprospiria</taxon>
        <taxon>Saprospirales</taxon>
        <taxon>Saprospiraceae</taxon>
        <taxon>Aureispira</taxon>
    </lineage>
</organism>
<dbReference type="AlphaFoldDB" id="A0A916DTS7"/>
<feature type="binding site" evidence="12">
    <location>
        <position position="209"/>
    </location>
    <ligand>
        <name>substrate</name>
    </ligand>
</feature>
<feature type="binding site" evidence="12">
    <location>
        <position position="272"/>
    </location>
    <ligand>
        <name>Mg(2+)</name>
        <dbReference type="ChEBI" id="CHEBI:18420"/>
        <label>2</label>
    </ligand>
</feature>
<evidence type="ECO:0000256" key="7">
    <source>
        <dbReference type="ARBA" id="ARBA00022801"/>
    </source>
</evidence>
<dbReference type="PANTHER" id="PTHR11556">
    <property type="entry name" value="FRUCTOSE-1,6-BISPHOSPHATASE-RELATED"/>
    <property type="match status" value="1"/>
</dbReference>
<comment type="catalytic activity">
    <reaction evidence="1 12">
        <text>beta-D-fructose 1,6-bisphosphate + H2O = beta-D-fructose 6-phosphate + phosphate</text>
        <dbReference type="Rhea" id="RHEA:11064"/>
        <dbReference type="ChEBI" id="CHEBI:15377"/>
        <dbReference type="ChEBI" id="CHEBI:32966"/>
        <dbReference type="ChEBI" id="CHEBI:43474"/>
        <dbReference type="ChEBI" id="CHEBI:57634"/>
        <dbReference type="EC" id="3.1.3.11"/>
    </reaction>
</comment>
<dbReference type="GO" id="GO:0006000">
    <property type="term" value="P:fructose metabolic process"/>
    <property type="evidence" value="ECO:0007669"/>
    <property type="project" value="TreeGrafter"/>
</dbReference>
<evidence type="ECO:0000313" key="17">
    <source>
        <dbReference type="Proteomes" id="UP001060919"/>
    </source>
</evidence>
<dbReference type="GO" id="GO:0005829">
    <property type="term" value="C:cytosol"/>
    <property type="evidence" value="ECO:0007669"/>
    <property type="project" value="TreeGrafter"/>
</dbReference>
<dbReference type="KEGG" id="aup:AsAng_0027720"/>
<feature type="binding site" evidence="12">
    <location>
        <position position="93"/>
    </location>
    <ligand>
        <name>Mg(2+)</name>
        <dbReference type="ChEBI" id="CHEBI:18420"/>
        <label>1</label>
    </ligand>
</feature>
<dbReference type="GO" id="GO:0005986">
    <property type="term" value="P:sucrose biosynthetic process"/>
    <property type="evidence" value="ECO:0007669"/>
    <property type="project" value="TreeGrafter"/>
</dbReference>
<dbReference type="Pfam" id="PF18913">
    <property type="entry name" value="FBPase_C"/>
    <property type="match status" value="1"/>
</dbReference>
<comment type="cofactor">
    <cofactor evidence="12">
        <name>Mg(2+)</name>
        <dbReference type="ChEBI" id="CHEBI:18420"/>
    </cofactor>
    <text evidence="12">Binds 2 magnesium ions per subunit.</text>
</comment>
<dbReference type="Gene3D" id="3.40.190.80">
    <property type="match status" value="1"/>
</dbReference>